<evidence type="ECO:0000256" key="1">
    <source>
        <dbReference type="ARBA" id="ARBA00010759"/>
    </source>
</evidence>
<feature type="active site" evidence="6">
    <location>
        <position position="185"/>
    </location>
</feature>
<dbReference type="GO" id="GO:0046872">
    <property type="term" value="F:metal ion binding"/>
    <property type="evidence" value="ECO:0007669"/>
    <property type="project" value="UniProtKB-KW"/>
</dbReference>
<sequence length="213" mass="24768">MNFNLEKDLLQAEIPTNKWLWKDTQPEVIRNISVDVNLPLSSEDELIMKKLIDFVRFSQDPIINDKESIDHLRPAVGLAAPQIGANKNMFFARFEWKKTITNPETNEKEKVIQAEEYAMVNAKITARSTKIACLDGGEGCLSVDKNYKGLVPRSYKIQVEGYNWLTKENINITLRGYKAIVFQHELDHNNGKLYYDHINKTNNYYSEDDWYFV</sequence>
<dbReference type="EC" id="3.5.1.88" evidence="6"/>
<evidence type="ECO:0000256" key="6">
    <source>
        <dbReference type="HAMAP-Rule" id="MF_00163"/>
    </source>
</evidence>
<keyword evidence="4 6" id="KW-0648">Protein biosynthesis</keyword>
<evidence type="ECO:0000313" key="7">
    <source>
        <dbReference type="EMBL" id="ASP27946.1"/>
    </source>
</evidence>
<dbReference type="PIRSF" id="PIRSF004749">
    <property type="entry name" value="Pep_def"/>
    <property type="match status" value="1"/>
</dbReference>
<keyword evidence="2 6" id="KW-0479">Metal-binding</keyword>
<protein>
    <recommendedName>
        <fullName evidence="6">Peptide deformylase</fullName>
        <shortName evidence="6">PDF</shortName>
        <ecNumber evidence="6">3.5.1.88</ecNumber>
    </recommendedName>
    <alternativeName>
        <fullName evidence="6">Polypeptide deformylase</fullName>
    </alternativeName>
</protein>
<dbReference type="OrthoDB" id="9784988at2"/>
<proteinExistence type="inferred from homology"/>
<keyword evidence="3 6" id="KW-0378">Hydrolase</keyword>
<dbReference type="Pfam" id="PF01327">
    <property type="entry name" value="Pep_deformylase"/>
    <property type="match status" value="1"/>
</dbReference>
<comment type="similarity">
    <text evidence="1 6">Belongs to the polypeptide deformylase family.</text>
</comment>
<dbReference type="GO" id="GO:0042586">
    <property type="term" value="F:peptide deformylase activity"/>
    <property type="evidence" value="ECO:0007669"/>
    <property type="project" value="UniProtKB-UniRule"/>
</dbReference>
<evidence type="ECO:0000313" key="8">
    <source>
        <dbReference type="Proteomes" id="UP000203229"/>
    </source>
</evidence>
<dbReference type="InterPro" id="IPR023635">
    <property type="entry name" value="Peptide_deformylase"/>
</dbReference>
<comment type="function">
    <text evidence="6">Removes the formyl group from the N-terminal Met of newly synthesized proteins. Requires at least a dipeptide for an efficient rate of reaction. N-terminal L-methionine is a prerequisite for activity but the enzyme has broad specificity at other positions.</text>
</comment>
<dbReference type="Proteomes" id="UP000203229">
    <property type="component" value="Chromosome"/>
</dbReference>
<reference evidence="7 8" key="1">
    <citation type="submission" date="2017-07" db="EMBL/GenBank/DDBJ databases">
        <title>Complete genome sequence of Spiroplasma corruscae EC-1 (DSM 19793).</title>
        <authorList>
            <person name="Tsai Y.-M."/>
            <person name="Lo W.-S."/>
            <person name="Kuo C.-H."/>
        </authorList>
    </citation>
    <scope>NUCLEOTIDE SEQUENCE [LARGE SCALE GENOMIC DNA]</scope>
    <source>
        <strain evidence="7 8">EC-1</strain>
    </source>
</reference>
<dbReference type="GO" id="GO:0006412">
    <property type="term" value="P:translation"/>
    <property type="evidence" value="ECO:0007669"/>
    <property type="project" value="UniProtKB-UniRule"/>
</dbReference>
<dbReference type="AlphaFoldDB" id="A0A222EN47"/>
<evidence type="ECO:0000256" key="2">
    <source>
        <dbReference type="ARBA" id="ARBA00022723"/>
    </source>
</evidence>
<dbReference type="HAMAP" id="MF_00163">
    <property type="entry name" value="Pep_deformylase"/>
    <property type="match status" value="1"/>
</dbReference>
<keyword evidence="8" id="KW-1185">Reference proteome</keyword>
<dbReference type="InterPro" id="IPR036821">
    <property type="entry name" value="Peptide_deformylase_sf"/>
</dbReference>
<dbReference type="KEGG" id="scou:SCORR_v1c01710"/>
<dbReference type="PRINTS" id="PR01576">
    <property type="entry name" value="PDEFORMYLASE"/>
</dbReference>
<name>A0A222EN47_9MOLU</name>
<gene>
    <name evidence="6 7" type="primary">def</name>
    <name evidence="7" type="ORF">SCORR_v1c01710</name>
</gene>
<feature type="binding site" evidence="6">
    <location>
        <position position="184"/>
    </location>
    <ligand>
        <name>Fe cation</name>
        <dbReference type="ChEBI" id="CHEBI:24875"/>
    </ligand>
</feature>
<accession>A0A222EN47</accession>
<comment type="catalytic activity">
    <reaction evidence="6">
        <text>N-terminal N-formyl-L-methionyl-[peptide] + H2O = N-terminal L-methionyl-[peptide] + formate</text>
        <dbReference type="Rhea" id="RHEA:24420"/>
        <dbReference type="Rhea" id="RHEA-COMP:10639"/>
        <dbReference type="Rhea" id="RHEA-COMP:10640"/>
        <dbReference type="ChEBI" id="CHEBI:15377"/>
        <dbReference type="ChEBI" id="CHEBI:15740"/>
        <dbReference type="ChEBI" id="CHEBI:49298"/>
        <dbReference type="ChEBI" id="CHEBI:64731"/>
        <dbReference type="EC" id="3.5.1.88"/>
    </reaction>
</comment>
<evidence type="ECO:0000256" key="4">
    <source>
        <dbReference type="ARBA" id="ARBA00022917"/>
    </source>
</evidence>
<feature type="binding site" evidence="6">
    <location>
        <position position="188"/>
    </location>
    <ligand>
        <name>Fe cation</name>
        <dbReference type="ChEBI" id="CHEBI:24875"/>
    </ligand>
</feature>
<dbReference type="PANTHER" id="PTHR10458:SF8">
    <property type="entry name" value="PEPTIDE DEFORMYLASE 2"/>
    <property type="match status" value="1"/>
</dbReference>
<comment type="cofactor">
    <cofactor evidence="6">
        <name>Fe(2+)</name>
        <dbReference type="ChEBI" id="CHEBI:29033"/>
    </cofactor>
    <text evidence="6">Binds 1 Fe(2+) ion.</text>
</comment>
<dbReference type="PANTHER" id="PTHR10458">
    <property type="entry name" value="PEPTIDE DEFORMYLASE"/>
    <property type="match status" value="1"/>
</dbReference>
<dbReference type="EMBL" id="CP022535">
    <property type="protein sequence ID" value="ASP27946.1"/>
    <property type="molecule type" value="Genomic_DNA"/>
</dbReference>
<dbReference type="FunFam" id="3.90.45.10:FF:000002">
    <property type="entry name" value="Peptide deformylase"/>
    <property type="match status" value="1"/>
</dbReference>
<evidence type="ECO:0000256" key="3">
    <source>
        <dbReference type="ARBA" id="ARBA00022801"/>
    </source>
</evidence>
<keyword evidence="5 6" id="KW-0408">Iron</keyword>
<organism evidence="7 8">
    <name type="scientific">Spiroplasma corruscae</name>
    <dbReference type="NCBI Taxonomy" id="216934"/>
    <lineage>
        <taxon>Bacteria</taxon>
        <taxon>Bacillati</taxon>
        <taxon>Mycoplasmatota</taxon>
        <taxon>Mollicutes</taxon>
        <taxon>Entomoplasmatales</taxon>
        <taxon>Spiroplasmataceae</taxon>
        <taxon>Spiroplasma</taxon>
    </lineage>
</organism>
<dbReference type="SUPFAM" id="SSF56420">
    <property type="entry name" value="Peptide deformylase"/>
    <property type="match status" value="1"/>
</dbReference>
<evidence type="ECO:0000256" key="5">
    <source>
        <dbReference type="ARBA" id="ARBA00023004"/>
    </source>
</evidence>
<dbReference type="Gene3D" id="3.90.45.10">
    <property type="entry name" value="Peptide deformylase"/>
    <property type="match status" value="1"/>
</dbReference>
<feature type="binding site" evidence="6">
    <location>
        <position position="140"/>
    </location>
    <ligand>
        <name>Fe cation</name>
        <dbReference type="ChEBI" id="CHEBI:24875"/>
    </ligand>
</feature>